<dbReference type="PROSITE" id="PS50011">
    <property type="entry name" value="PROTEIN_KINASE_DOM"/>
    <property type="match status" value="1"/>
</dbReference>
<feature type="domain" description="VWFA" evidence="8">
    <location>
        <begin position="784"/>
        <end position="1003"/>
    </location>
</feature>
<dbReference type="EMBL" id="FOFV01000002">
    <property type="protein sequence ID" value="SEQ28699.1"/>
    <property type="molecule type" value="Genomic_DNA"/>
</dbReference>
<dbReference type="Gene3D" id="3.40.50.410">
    <property type="entry name" value="von Willebrand factor, type A domain"/>
    <property type="match status" value="1"/>
</dbReference>
<keyword evidence="6" id="KW-1133">Transmembrane helix</keyword>
<feature type="domain" description="Protein kinase" evidence="7">
    <location>
        <begin position="88"/>
        <end position="344"/>
    </location>
</feature>
<evidence type="ECO:0000256" key="5">
    <source>
        <dbReference type="PROSITE-ProRule" id="PRU10141"/>
    </source>
</evidence>
<accession>A0A1H9ESR7</accession>
<sequence>MGWFSLRDLPKRRVVAGATFVAAVSLVVFLSLQGLERADKWGSVISALVALTSLWFVLPKPGPDAGKLLDALELDPLHTGDPREIGEYTLLGRVGSGATGNVFLGASGRLGQLVVVKVMGAEVAANPVSRERFRREIRSVDEVGRAAGGEFPTLLDSNADAERPWFATEYLPSRSLQELVTGPWRPAAVAWLAAAVARKLRLVHAKGLVHRDLKPANVLLGVEDLWIIDLGIAKNREDAGLTRHGAVGTVAFMSPEQARGTEEVTAASDVFSLGALLVHAATGTPPFGNDPDDTVRRILADEPDLSGLAGWDSALVALLRRCLDKDPARRPSLDEIIEVCTPFAGDAPAEVRARAAELGAAMAVARDQASAPPVPWWRQVRTRWTALAAVVALLAFAVVPLLASSREITALASCSTPPDTTVHIGVSADKSELFKEFAEKYGTRSADGHCVKVRITELNSGTAANTLARGWTESDGPRPDVWSPASSEWLDIARDRAAPGSNALAALQAQSRGPVVTSPLVVAMPKPMAETLGWPSTRDVSWRTLADLAADPQGWARYGKDWGPFRLGKTNPNYSTSGLNATIGAFHAFRANIDSTGPLEDGDVDNVNAQRFVQSIEQSIVHYGETSLHFLRNLRTAERQGQGLSYVSALTVDESSMLAYNSGYPAGALSPVDQKEGEPTTKLVAMYPKEGTIFHDHPYVPLAWPDTSTAKREVSEDFFTHLRSTQAQKRFGELGFRDPSRKSNEVSEQNGVSPDFAVKEVQAPSARTLNKVLTAWSTVRKPANVLLVVDTSGSMRSGVTAEKVDKQTCDPKWLERDPVTRHCPSKIELVKKYRTEIVTGFTNSDRLGLWNFSSAGYAGKGPSCRDDHCEQHPIGPLDEVKRREIANKIAELPADGGTGLFDTVDRAVTTMRQQFDEKAINAVVVLSDGKNEKETGLDLAQLVERIKATAGSEPVRVFTLAYGFSPEDATGREELKKIAEATAAGAYEAADPSTITDDLVAAITSNF</sequence>
<dbReference type="InterPro" id="IPR002035">
    <property type="entry name" value="VWF_A"/>
</dbReference>
<dbReference type="InterPro" id="IPR017441">
    <property type="entry name" value="Protein_kinase_ATP_BS"/>
</dbReference>
<dbReference type="InterPro" id="IPR008271">
    <property type="entry name" value="Ser/Thr_kinase_AS"/>
</dbReference>
<dbReference type="Gene3D" id="1.10.510.10">
    <property type="entry name" value="Transferase(Phosphotransferase) domain 1"/>
    <property type="match status" value="1"/>
</dbReference>
<keyword evidence="6" id="KW-0472">Membrane</keyword>
<keyword evidence="1" id="KW-0808">Transferase</keyword>
<dbReference type="Pfam" id="PF00092">
    <property type="entry name" value="VWA"/>
    <property type="match status" value="1"/>
</dbReference>
<dbReference type="STRING" id="65499.SAMN04488000_102410"/>
<keyword evidence="2 5" id="KW-0547">Nucleotide-binding</keyword>
<organism evidence="9 10">
    <name type="scientific">Lentzea albida</name>
    <dbReference type="NCBI Taxonomy" id="65499"/>
    <lineage>
        <taxon>Bacteria</taxon>
        <taxon>Bacillati</taxon>
        <taxon>Actinomycetota</taxon>
        <taxon>Actinomycetes</taxon>
        <taxon>Pseudonocardiales</taxon>
        <taxon>Pseudonocardiaceae</taxon>
        <taxon>Lentzea</taxon>
    </lineage>
</organism>
<evidence type="ECO:0000256" key="6">
    <source>
        <dbReference type="SAM" id="Phobius"/>
    </source>
</evidence>
<dbReference type="SMART" id="SM00220">
    <property type="entry name" value="S_TKc"/>
    <property type="match status" value="1"/>
</dbReference>
<proteinExistence type="predicted"/>
<dbReference type="AlphaFoldDB" id="A0A1H9ESR7"/>
<evidence type="ECO:0000256" key="4">
    <source>
        <dbReference type="ARBA" id="ARBA00022840"/>
    </source>
</evidence>
<dbReference type="Pfam" id="PF13531">
    <property type="entry name" value="SBP_bac_11"/>
    <property type="match status" value="1"/>
</dbReference>
<feature type="transmembrane region" description="Helical" evidence="6">
    <location>
        <begin position="14"/>
        <end position="35"/>
    </location>
</feature>
<dbReference type="InterPro" id="IPR000719">
    <property type="entry name" value="Prot_kinase_dom"/>
</dbReference>
<name>A0A1H9ESR7_9PSEU</name>
<feature type="transmembrane region" description="Helical" evidence="6">
    <location>
        <begin position="41"/>
        <end position="58"/>
    </location>
</feature>
<dbReference type="Gene3D" id="3.30.200.20">
    <property type="entry name" value="Phosphorylase Kinase, domain 1"/>
    <property type="match status" value="1"/>
</dbReference>
<dbReference type="GO" id="GO:0005524">
    <property type="term" value="F:ATP binding"/>
    <property type="evidence" value="ECO:0007669"/>
    <property type="project" value="UniProtKB-UniRule"/>
</dbReference>
<dbReference type="PANTHER" id="PTHR43289:SF34">
    <property type="entry name" value="SERINE_THREONINE-PROTEIN KINASE YBDM-RELATED"/>
    <property type="match status" value="1"/>
</dbReference>
<dbReference type="CDD" id="cd14014">
    <property type="entry name" value="STKc_PknB_like"/>
    <property type="match status" value="1"/>
</dbReference>
<evidence type="ECO:0000256" key="1">
    <source>
        <dbReference type="ARBA" id="ARBA00022679"/>
    </source>
</evidence>
<dbReference type="PANTHER" id="PTHR43289">
    <property type="entry name" value="MITOGEN-ACTIVATED PROTEIN KINASE KINASE KINASE 20-RELATED"/>
    <property type="match status" value="1"/>
</dbReference>
<evidence type="ECO:0000259" key="7">
    <source>
        <dbReference type="PROSITE" id="PS50011"/>
    </source>
</evidence>
<dbReference type="PROSITE" id="PS50234">
    <property type="entry name" value="VWFA"/>
    <property type="match status" value="1"/>
</dbReference>
<evidence type="ECO:0000256" key="2">
    <source>
        <dbReference type="ARBA" id="ARBA00022741"/>
    </source>
</evidence>
<dbReference type="GO" id="GO:0004674">
    <property type="term" value="F:protein serine/threonine kinase activity"/>
    <property type="evidence" value="ECO:0007669"/>
    <property type="project" value="UniProtKB-KW"/>
</dbReference>
<evidence type="ECO:0000256" key="3">
    <source>
        <dbReference type="ARBA" id="ARBA00022777"/>
    </source>
</evidence>
<dbReference type="SMART" id="SM00327">
    <property type="entry name" value="VWA"/>
    <property type="match status" value="1"/>
</dbReference>
<evidence type="ECO:0000313" key="10">
    <source>
        <dbReference type="Proteomes" id="UP000199503"/>
    </source>
</evidence>
<gene>
    <name evidence="9" type="ORF">SAMN04488000_102410</name>
</gene>
<reference evidence="10" key="1">
    <citation type="submission" date="2016-10" db="EMBL/GenBank/DDBJ databases">
        <authorList>
            <person name="Varghese N."/>
            <person name="Submissions S."/>
        </authorList>
    </citation>
    <scope>NUCLEOTIDE SEQUENCE [LARGE SCALE GENOMIC DNA]</scope>
    <source>
        <strain evidence="10">DSM 44437</strain>
    </source>
</reference>
<dbReference type="SUPFAM" id="SSF53850">
    <property type="entry name" value="Periplasmic binding protein-like II"/>
    <property type="match status" value="1"/>
</dbReference>
<dbReference type="SUPFAM" id="SSF53300">
    <property type="entry name" value="vWA-like"/>
    <property type="match status" value="1"/>
</dbReference>
<keyword evidence="6" id="KW-0812">Transmembrane</keyword>
<keyword evidence="3 9" id="KW-0418">Kinase</keyword>
<keyword evidence="4 5" id="KW-0067">ATP-binding</keyword>
<dbReference type="PROSITE" id="PS00108">
    <property type="entry name" value="PROTEIN_KINASE_ST"/>
    <property type="match status" value="1"/>
</dbReference>
<keyword evidence="10" id="KW-1185">Reference proteome</keyword>
<feature type="binding site" evidence="5">
    <location>
        <position position="117"/>
    </location>
    <ligand>
        <name>ATP</name>
        <dbReference type="ChEBI" id="CHEBI:30616"/>
    </ligand>
</feature>
<protein>
    <submittedName>
        <fullName evidence="9">Serine/threonine protein kinase</fullName>
    </submittedName>
</protein>
<keyword evidence="9" id="KW-0723">Serine/threonine-protein kinase</keyword>
<dbReference type="InterPro" id="IPR036465">
    <property type="entry name" value="vWFA_dom_sf"/>
</dbReference>
<dbReference type="Pfam" id="PF00069">
    <property type="entry name" value="Pkinase"/>
    <property type="match status" value="1"/>
</dbReference>
<evidence type="ECO:0000313" key="9">
    <source>
        <dbReference type="EMBL" id="SEQ28699.1"/>
    </source>
</evidence>
<dbReference type="PROSITE" id="PS00107">
    <property type="entry name" value="PROTEIN_KINASE_ATP"/>
    <property type="match status" value="1"/>
</dbReference>
<dbReference type="Proteomes" id="UP000199503">
    <property type="component" value="Unassembled WGS sequence"/>
</dbReference>
<evidence type="ECO:0000259" key="8">
    <source>
        <dbReference type="PROSITE" id="PS50234"/>
    </source>
</evidence>
<dbReference type="InterPro" id="IPR011009">
    <property type="entry name" value="Kinase-like_dom_sf"/>
</dbReference>
<dbReference type="SUPFAM" id="SSF56112">
    <property type="entry name" value="Protein kinase-like (PK-like)"/>
    <property type="match status" value="1"/>
</dbReference>